<evidence type="ECO:0000256" key="6">
    <source>
        <dbReference type="SAM" id="MobiDB-lite"/>
    </source>
</evidence>
<reference evidence="7 8" key="1">
    <citation type="submission" date="2024-02" db="EMBL/GenBank/DDBJ databases">
        <title>High-quality chromosome-scale genome assembly of Pensacola bahiagrass (Paspalum notatum Flugge var. saurae).</title>
        <authorList>
            <person name="Vega J.M."/>
            <person name="Podio M."/>
            <person name="Orjuela J."/>
            <person name="Siena L.A."/>
            <person name="Pessino S.C."/>
            <person name="Combes M.C."/>
            <person name="Mariac C."/>
            <person name="Albertini E."/>
            <person name="Pupilli F."/>
            <person name="Ortiz J.P.A."/>
            <person name="Leblanc O."/>
        </authorList>
    </citation>
    <scope>NUCLEOTIDE SEQUENCE [LARGE SCALE GENOMIC DNA]</scope>
    <source>
        <strain evidence="7">R1</strain>
        <tissue evidence="7">Leaf</tissue>
    </source>
</reference>
<sequence length="247" mass="28393">MKMILSPRLMSPSTPLTSSPTSQSLKRSTLYSVQMIVLHGLPFSLVEYPKSFVATLNPWFKLSRTTIKSDCIRMYEEAKQTLRNTIKKLKSRVSLTADLWTSNQTLGYLCVTCHYIDDSWKLHKNIIRFTLVETPHDGWNLFNAMLKTLQDWDIEDKLFAITLDNASSFVETLEGNLVAKASRHTLRETPPLDAVTRWNSAYQMLKIALEYRSVFESLRQVDSQYTHLPSNAVENGKETVYYVTTIL</sequence>
<evidence type="ECO:0000256" key="2">
    <source>
        <dbReference type="ARBA" id="ARBA00022723"/>
    </source>
</evidence>
<feature type="region of interest" description="Disordered" evidence="6">
    <location>
        <begin position="1"/>
        <end position="23"/>
    </location>
</feature>
<evidence type="ECO:0000256" key="1">
    <source>
        <dbReference type="ARBA" id="ARBA00004123"/>
    </source>
</evidence>
<dbReference type="SUPFAM" id="SSF53098">
    <property type="entry name" value="Ribonuclease H-like"/>
    <property type="match status" value="1"/>
</dbReference>
<proteinExistence type="predicted"/>
<dbReference type="EMBL" id="CP144751">
    <property type="protein sequence ID" value="WVZ86454.1"/>
    <property type="molecule type" value="Genomic_DNA"/>
</dbReference>
<keyword evidence="8" id="KW-1185">Reference proteome</keyword>
<name>A0AAQ3U927_PASNO</name>
<keyword evidence="5" id="KW-0539">Nucleus</keyword>
<dbReference type="GO" id="GO:0005634">
    <property type="term" value="C:nucleus"/>
    <property type="evidence" value="ECO:0007669"/>
    <property type="project" value="UniProtKB-SubCell"/>
</dbReference>
<gene>
    <name evidence="7" type="ORF">U9M48_033226</name>
</gene>
<dbReference type="PANTHER" id="PTHR46481">
    <property type="entry name" value="ZINC FINGER BED DOMAIN-CONTAINING PROTEIN 4"/>
    <property type="match status" value="1"/>
</dbReference>
<dbReference type="GO" id="GO:0008270">
    <property type="term" value="F:zinc ion binding"/>
    <property type="evidence" value="ECO:0007669"/>
    <property type="project" value="UniProtKB-KW"/>
</dbReference>
<comment type="subcellular location">
    <subcellularLocation>
        <location evidence="1">Nucleus</location>
    </subcellularLocation>
</comment>
<evidence type="ECO:0000256" key="3">
    <source>
        <dbReference type="ARBA" id="ARBA00022771"/>
    </source>
</evidence>
<accession>A0AAQ3U927</accession>
<dbReference type="PANTHER" id="PTHR46481:SF10">
    <property type="entry name" value="ZINC FINGER BED DOMAIN-CONTAINING PROTEIN 39"/>
    <property type="match status" value="1"/>
</dbReference>
<evidence type="ECO:0000313" key="7">
    <source>
        <dbReference type="EMBL" id="WVZ86454.1"/>
    </source>
</evidence>
<keyword evidence="3" id="KW-0863">Zinc-finger</keyword>
<keyword evidence="4" id="KW-0862">Zinc</keyword>
<evidence type="ECO:0000313" key="8">
    <source>
        <dbReference type="Proteomes" id="UP001341281"/>
    </source>
</evidence>
<dbReference type="Proteomes" id="UP001341281">
    <property type="component" value="Chromosome 07"/>
</dbReference>
<keyword evidence="2" id="KW-0479">Metal-binding</keyword>
<evidence type="ECO:0000256" key="4">
    <source>
        <dbReference type="ARBA" id="ARBA00022833"/>
    </source>
</evidence>
<dbReference type="InterPro" id="IPR012337">
    <property type="entry name" value="RNaseH-like_sf"/>
</dbReference>
<evidence type="ECO:0000256" key="5">
    <source>
        <dbReference type="ARBA" id="ARBA00023242"/>
    </source>
</evidence>
<protein>
    <submittedName>
        <fullName evidence="7">Uncharacterized protein</fullName>
    </submittedName>
</protein>
<organism evidence="7 8">
    <name type="scientific">Paspalum notatum var. saurae</name>
    <dbReference type="NCBI Taxonomy" id="547442"/>
    <lineage>
        <taxon>Eukaryota</taxon>
        <taxon>Viridiplantae</taxon>
        <taxon>Streptophyta</taxon>
        <taxon>Embryophyta</taxon>
        <taxon>Tracheophyta</taxon>
        <taxon>Spermatophyta</taxon>
        <taxon>Magnoliopsida</taxon>
        <taxon>Liliopsida</taxon>
        <taxon>Poales</taxon>
        <taxon>Poaceae</taxon>
        <taxon>PACMAD clade</taxon>
        <taxon>Panicoideae</taxon>
        <taxon>Andropogonodae</taxon>
        <taxon>Paspaleae</taxon>
        <taxon>Paspalinae</taxon>
        <taxon>Paspalum</taxon>
    </lineage>
</organism>
<dbReference type="AlphaFoldDB" id="A0AAQ3U927"/>
<dbReference type="InterPro" id="IPR052035">
    <property type="entry name" value="ZnF_BED_domain_contain"/>
</dbReference>